<sequence>MARQSIDWTAIEAAWREGGASARAIGRRFGIGHGAVLARARREGWVRGEFVAAAADPAPARARVVAAHRVVIEQGQILTQRLLEEVLAASARIDALAAGADDETGRLAAHTRAATLAKRIAALRDLAQAARLWIALEREAWGLKDNTGDDDTPDLDLDAALALLAPEERTQLRRIAEIVSGRSAGPAAGP</sequence>
<gene>
    <name evidence="1" type="ordered locus">Mnod_6557</name>
</gene>
<name>B8IDG0_METNO</name>
<dbReference type="AlphaFoldDB" id="B8IDG0"/>
<dbReference type="eggNOG" id="ENOG5032C0D">
    <property type="taxonomic scope" value="Bacteria"/>
</dbReference>
<dbReference type="RefSeq" id="WP_015932898.1">
    <property type="nucleotide sequence ID" value="NC_011894.1"/>
</dbReference>
<keyword evidence="2" id="KW-1185">Reference proteome</keyword>
<dbReference type="KEGG" id="mno:Mnod_6557"/>
<evidence type="ECO:0000313" key="2">
    <source>
        <dbReference type="Proteomes" id="UP000008207"/>
    </source>
</evidence>
<reference evidence="1 2" key="1">
    <citation type="submission" date="2009-01" db="EMBL/GenBank/DDBJ databases">
        <title>Complete sequence of chromosome of Methylobacterium nodulans ORS 2060.</title>
        <authorList>
            <consortium name="US DOE Joint Genome Institute"/>
            <person name="Lucas S."/>
            <person name="Copeland A."/>
            <person name="Lapidus A."/>
            <person name="Glavina del Rio T."/>
            <person name="Dalin E."/>
            <person name="Tice H."/>
            <person name="Bruce D."/>
            <person name="Goodwin L."/>
            <person name="Pitluck S."/>
            <person name="Sims D."/>
            <person name="Brettin T."/>
            <person name="Detter J.C."/>
            <person name="Han C."/>
            <person name="Larimer F."/>
            <person name="Land M."/>
            <person name="Hauser L."/>
            <person name="Kyrpides N."/>
            <person name="Ivanova N."/>
            <person name="Marx C.J."/>
            <person name="Richardson P."/>
        </authorList>
    </citation>
    <scope>NUCLEOTIDE SEQUENCE [LARGE SCALE GENOMIC DNA]</scope>
    <source>
        <strain evidence="2">LMG 21967 / CNCM I-2342 / ORS 2060</strain>
    </source>
</reference>
<dbReference type="OrthoDB" id="8448870at2"/>
<protein>
    <submittedName>
        <fullName evidence="1">Uncharacterized protein</fullName>
    </submittedName>
</protein>
<accession>B8IDG0</accession>
<evidence type="ECO:0000313" key="1">
    <source>
        <dbReference type="EMBL" id="ACL61326.1"/>
    </source>
</evidence>
<proteinExistence type="predicted"/>
<organism evidence="1 2">
    <name type="scientific">Methylobacterium nodulans (strain LMG 21967 / CNCM I-2342 / ORS 2060)</name>
    <dbReference type="NCBI Taxonomy" id="460265"/>
    <lineage>
        <taxon>Bacteria</taxon>
        <taxon>Pseudomonadati</taxon>
        <taxon>Pseudomonadota</taxon>
        <taxon>Alphaproteobacteria</taxon>
        <taxon>Hyphomicrobiales</taxon>
        <taxon>Methylobacteriaceae</taxon>
        <taxon>Methylobacterium</taxon>
    </lineage>
</organism>
<dbReference type="HOGENOM" id="CLU_1426509_0_0_5"/>
<dbReference type="Proteomes" id="UP000008207">
    <property type="component" value="Chromosome"/>
</dbReference>
<dbReference type="STRING" id="460265.Mnod_6557"/>
<dbReference type="EMBL" id="CP001349">
    <property type="protein sequence ID" value="ACL61326.1"/>
    <property type="molecule type" value="Genomic_DNA"/>
</dbReference>